<keyword evidence="1" id="KW-0812">Transmembrane</keyword>
<evidence type="ECO:0000313" key="2">
    <source>
        <dbReference type="EMBL" id="WAJ25912.1"/>
    </source>
</evidence>
<feature type="transmembrane region" description="Helical" evidence="1">
    <location>
        <begin position="175"/>
        <end position="193"/>
    </location>
</feature>
<sequence>MMYMTLIQCSFKQQIQYKWNLLFHIIGDFLRIYIKVCIWKALLTAGKGIESDFKSLAAYTVLATMVILLTKSSVAGDLADRVRSGMIAVDLIRPISLKWYFFFRQMGGNLFDFFFEGVLIAFLSWVIWELPFHGISVILPFIPCLMGGIVIMFYIQYMFGLLVFWMKDGTYTNMITYALFVLFSGIEIPLWFYPDWLRTIGEFLPFRYIVHEPITIWLGQKSGREIVMTLIVQGFWLLVLYMVERCLWSFIKKKLEIQGG</sequence>
<feature type="transmembrane region" description="Helical" evidence="1">
    <location>
        <begin position="134"/>
        <end position="155"/>
    </location>
</feature>
<evidence type="ECO:0000256" key="1">
    <source>
        <dbReference type="SAM" id="Phobius"/>
    </source>
</evidence>
<feature type="transmembrane region" description="Helical" evidence="1">
    <location>
        <begin position="21"/>
        <end position="43"/>
    </location>
</feature>
<dbReference type="RefSeq" id="WP_268116550.1">
    <property type="nucleotide sequence ID" value="NZ_CP113524.1"/>
</dbReference>
<name>A0ABY7AGN3_9FIRM</name>
<reference evidence="2" key="1">
    <citation type="submission" date="2022-11" db="EMBL/GenBank/DDBJ databases">
        <title>Lacrimispora xylanolytica sy1, complete genome.</title>
        <authorList>
            <person name="Choi S."/>
        </authorList>
    </citation>
    <scope>NUCLEOTIDE SEQUENCE</scope>
    <source>
        <strain evidence="2">Sy1</strain>
    </source>
</reference>
<evidence type="ECO:0000313" key="3">
    <source>
        <dbReference type="Proteomes" id="UP001163115"/>
    </source>
</evidence>
<keyword evidence="3" id="KW-1185">Reference proteome</keyword>
<dbReference type="EMBL" id="CP113524">
    <property type="protein sequence ID" value="WAJ25912.1"/>
    <property type="molecule type" value="Genomic_DNA"/>
</dbReference>
<protein>
    <submittedName>
        <fullName evidence="2">ABC-2 family transporter protein</fullName>
    </submittedName>
</protein>
<feature type="transmembrane region" description="Helical" evidence="1">
    <location>
        <begin position="55"/>
        <end position="74"/>
    </location>
</feature>
<keyword evidence="1" id="KW-1133">Transmembrane helix</keyword>
<dbReference type="Proteomes" id="UP001163115">
    <property type="component" value="Chromosome"/>
</dbReference>
<proteinExistence type="predicted"/>
<organism evidence="2 3">
    <name type="scientific">Lacrimispora xylanolytica</name>
    <dbReference type="NCBI Taxonomy" id="29375"/>
    <lineage>
        <taxon>Bacteria</taxon>
        <taxon>Bacillati</taxon>
        <taxon>Bacillota</taxon>
        <taxon>Clostridia</taxon>
        <taxon>Lachnospirales</taxon>
        <taxon>Lachnospiraceae</taxon>
        <taxon>Lacrimispora</taxon>
    </lineage>
</organism>
<accession>A0ABY7AGN3</accession>
<gene>
    <name evidence="2" type="ORF">OW255_10520</name>
</gene>
<dbReference type="Pfam" id="PF06182">
    <property type="entry name" value="ABC2_membrane_6"/>
    <property type="match status" value="1"/>
</dbReference>
<keyword evidence="1" id="KW-0472">Membrane</keyword>
<feature type="transmembrane region" description="Helical" evidence="1">
    <location>
        <begin position="110"/>
        <end position="128"/>
    </location>
</feature>
<dbReference type="InterPro" id="IPR010390">
    <property type="entry name" value="ABC-2_transporter-like"/>
</dbReference>
<dbReference type="PANTHER" id="PTHR36832">
    <property type="entry name" value="SLR1174 PROTEIN-RELATED"/>
    <property type="match status" value="1"/>
</dbReference>
<feature type="transmembrane region" description="Helical" evidence="1">
    <location>
        <begin position="226"/>
        <end position="243"/>
    </location>
</feature>
<dbReference type="PANTHER" id="PTHR36832:SF1">
    <property type="entry name" value="SLR1174 PROTEIN"/>
    <property type="match status" value="1"/>
</dbReference>